<reference evidence="3" key="1">
    <citation type="submission" date="2016-04" db="EMBL/GenBank/DDBJ databases">
        <authorList>
            <person name="Shah S.A."/>
            <person name="Garrett R.A."/>
        </authorList>
    </citation>
    <scope>NUCLEOTIDE SEQUENCE [LARGE SCALE GENOMIC DNA]</scope>
    <source>
        <strain evidence="3">ATCC 35091 / DSM 1616 / JCM 8930 / NBRC 15331 / P1</strain>
    </source>
</reference>
<feature type="transmembrane region" description="Helical" evidence="1">
    <location>
        <begin position="98"/>
        <end position="123"/>
    </location>
</feature>
<keyword evidence="1" id="KW-0812">Transmembrane</keyword>
<proteinExistence type="predicted"/>
<dbReference type="Proteomes" id="UP000076770">
    <property type="component" value="Chromosome i"/>
</dbReference>
<evidence type="ECO:0008006" key="4">
    <source>
        <dbReference type="Google" id="ProtNLM"/>
    </source>
</evidence>
<gene>
    <name evidence="2" type="ORF">SSOP1_1904</name>
</gene>
<feature type="transmembrane region" description="Helical" evidence="1">
    <location>
        <begin position="143"/>
        <end position="160"/>
    </location>
</feature>
<dbReference type="SUPFAM" id="SSF103473">
    <property type="entry name" value="MFS general substrate transporter"/>
    <property type="match status" value="1"/>
</dbReference>
<feature type="transmembrane region" description="Helical" evidence="1">
    <location>
        <begin position="74"/>
        <end position="92"/>
    </location>
</feature>
<feature type="transmembrane region" description="Helical" evidence="1">
    <location>
        <begin position="166"/>
        <end position="183"/>
    </location>
</feature>
<dbReference type="AlphaFoldDB" id="A0A157T3K0"/>
<dbReference type="InterPro" id="IPR036259">
    <property type="entry name" value="MFS_trans_sf"/>
</dbReference>
<feature type="transmembrane region" description="Helical" evidence="1">
    <location>
        <begin position="238"/>
        <end position="257"/>
    </location>
</feature>
<feature type="transmembrane region" description="Helical" evidence="1">
    <location>
        <begin position="43"/>
        <end position="62"/>
    </location>
</feature>
<feature type="transmembrane region" description="Helical" evidence="1">
    <location>
        <begin position="203"/>
        <end position="226"/>
    </location>
</feature>
<feature type="transmembrane region" description="Helical" evidence="1">
    <location>
        <begin position="346"/>
        <end position="368"/>
    </location>
</feature>
<protein>
    <recommendedName>
        <fullName evidence="4">MFS transporter</fullName>
    </recommendedName>
</protein>
<dbReference type="EMBL" id="LT549890">
    <property type="protein sequence ID" value="SAI85458.1"/>
    <property type="molecule type" value="Genomic_DNA"/>
</dbReference>
<keyword evidence="1" id="KW-0472">Membrane</keyword>
<feature type="transmembrane region" description="Helical" evidence="1">
    <location>
        <begin position="12"/>
        <end position="31"/>
    </location>
</feature>
<accession>A0A157T3K0</accession>
<evidence type="ECO:0000313" key="3">
    <source>
        <dbReference type="Proteomes" id="UP000076770"/>
    </source>
</evidence>
<keyword evidence="1" id="KW-1133">Transmembrane helix</keyword>
<evidence type="ECO:0000313" key="2">
    <source>
        <dbReference type="EMBL" id="SAI85458.1"/>
    </source>
</evidence>
<name>A0A157T3K0_SACSO</name>
<organism evidence="2 3">
    <name type="scientific">Saccharolobus solfataricus</name>
    <name type="common">Sulfolobus solfataricus</name>
    <dbReference type="NCBI Taxonomy" id="2287"/>
    <lineage>
        <taxon>Archaea</taxon>
        <taxon>Thermoproteota</taxon>
        <taxon>Thermoprotei</taxon>
        <taxon>Sulfolobales</taxon>
        <taxon>Sulfolobaceae</taxon>
        <taxon>Saccharolobus</taxon>
    </lineage>
</organism>
<dbReference type="PATRIC" id="fig|2287.9.peg.1995"/>
<evidence type="ECO:0000256" key="1">
    <source>
        <dbReference type="SAM" id="Phobius"/>
    </source>
</evidence>
<sequence>MVIQKMKRTEREIYFLLVLVSIASSQQFYIPVYFERIYGDAELAFILFTIAVALRAFLAPFIAQILKNFIKLNIIVAFSFQSLFYILLYLKIPINFKLAFILGAFYGIASSLILFLNAVYFSYSEPTFSSRYKSANFFISSKFIGYTIGSTISAIILFFYNLADILIIASIFWLSSIPLVFTLNVEKTEVKKPSLGKVKESLFLVPLPLLISFVFSMSLASVGGIIEPLIFNKINAGWFSISFILANIASSLVPIYFPKNKIKLSLALGTFLAVITEFLFPLTPFLYLLIIYGILSQVGNSLVWPVAIGKIVSKSKFPVVESGVLITLTDISSLIADGYVSLSFPLINVLSLSLFSIIDLFSWLPLLLSKIDVQ</sequence>